<sequence length="829" mass="82380">MTYKPSSPAEELVLLDRELVRLDARRAQLLRRRAWLTAALHAQRARYARPSRDARPAPGWAPPAGVRPRSGPAGWAPAAPAAGPGTASGSPGAQHVLLVLGGLLLAVAAIAFTLFSWGEMGIAGRATVLAAVTAAALAAPVPLLRRGLVATAESVAAVALLLTVLDAYALRAAVVPETDGAGYAALAAGVLAAGWTVYGLGLGRLRLPLPAAVVAGQFPLVLGVWAADGSALLIGWALLATAAGGVLPAVRARGLAVRITAWTAAGSSWGAGLLIGVGQSLRANGASDAAGPGALLLAAAVVALAFGWRATREAAVTGGAVAGLAAVAGVGGVLRTEVTWSWAVLAYLLCAAALVPVSRIKAVPRPVRTGLLGTSAAVTGVSVLAVLPAASVAVVAPFPVVTGVWSGAPRGVRDVAGGAGAWPDAVSVPVVLLVVAVLLAAAYASLVQAGRPRTGWPAVAGACALGLAATAVPVLLMTADVPYAVALAVDALLVAALLAVAVAVPRVPRGAAGTALGCAAAGAVHTGLLALAAEPATYAVLGVLLVLFAGAAARTEAVADRAVAVVLAVLCALALALAAGASLGLGAPRTAVVVLAVPAVAVGLGPALRVPTAVVPLEAAGAFCAVVACGLSVTDGPYLALVLALCGVLAAATAVRPERRPASGWVAAVLFTLAAWVGLGALGVTHPEAYTLPVSALACAVGHLRRRTDPQASSWVAYGPGLAVTLVPSLLAAWVDPHWQRPLLLGLAALAVTLTGAVHRLQAPLLLGGGVLALDALHELAPHVAQVLDALPRWAVPALAGLLLLAVGATYEQRLRDARRVRERIGRMR</sequence>
<feature type="transmembrane region" description="Helical" evidence="2">
    <location>
        <begin position="483"/>
        <end position="504"/>
    </location>
</feature>
<evidence type="ECO:0000313" key="4">
    <source>
        <dbReference type="Proteomes" id="UP000254150"/>
    </source>
</evidence>
<feature type="transmembrane region" description="Helical" evidence="2">
    <location>
        <begin position="207"/>
        <end position="227"/>
    </location>
</feature>
<feature type="transmembrane region" description="Helical" evidence="2">
    <location>
        <begin position="289"/>
        <end position="308"/>
    </location>
</feature>
<feature type="transmembrane region" description="Helical" evidence="2">
    <location>
        <begin position="742"/>
        <end position="761"/>
    </location>
</feature>
<dbReference type="InterPro" id="IPR058062">
    <property type="entry name" value="SCO7613_C"/>
</dbReference>
<dbReference type="NCBIfam" id="NF047321">
    <property type="entry name" value="SCO7613_CTERM"/>
    <property type="match status" value="1"/>
</dbReference>
<feature type="transmembrane region" description="Helical" evidence="2">
    <location>
        <begin position="96"/>
        <end position="116"/>
    </location>
</feature>
<feature type="transmembrane region" description="Helical" evidence="2">
    <location>
        <begin position="591"/>
        <end position="608"/>
    </location>
</feature>
<feature type="transmembrane region" description="Helical" evidence="2">
    <location>
        <begin position="715"/>
        <end position="735"/>
    </location>
</feature>
<feature type="transmembrane region" description="Helical" evidence="2">
    <location>
        <begin position="662"/>
        <end position="684"/>
    </location>
</feature>
<feature type="transmembrane region" description="Helical" evidence="2">
    <location>
        <begin position="370"/>
        <end position="396"/>
    </location>
</feature>
<dbReference type="Proteomes" id="UP000254150">
    <property type="component" value="Unassembled WGS sequence"/>
</dbReference>
<feature type="transmembrane region" description="Helical" evidence="2">
    <location>
        <begin position="615"/>
        <end position="633"/>
    </location>
</feature>
<dbReference type="RefSeq" id="WP_115069304.1">
    <property type="nucleotide sequence ID" value="NZ_UHID01000007.1"/>
</dbReference>
<feature type="transmembrane region" description="Helical" evidence="2">
    <location>
        <begin position="315"/>
        <end position="334"/>
    </location>
</feature>
<feature type="transmembrane region" description="Helical" evidence="2">
    <location>
        <begin position="340"/>
        <end position="358"/>
    </location>
</feature>
<feature type="transmembrane region" description="Helical" evidence="2">
    <location>
        <begin position="562"/>
        <end position="585"/>
    </location>
</feature>
<feature type="transmembrane region" description="Helical" evidence="2">
    <location>
        <begin position="458"/>
        <end position="477"/>
    </location>
</feature>
<feature type="transmembrane region" description="Helical" evidence="2">
    <location>
        <begin position="538"/>
        <end position="555"/>
    </location>
</feature>
<evidence type="ECO:0000256" key="1">
    <source>
        <dbReference type="SAM" id="MobiDB-lite"/>
    </source>
</evidence>
<keyword evidence="2" id="KW-0472">Membrane</keyword>
<feature type="transmembrane region" description="Helical" evidence="2">
    <location>
        <begin position="180"/>
        <end position="200"/>
    </location>
</feature>
<protein>
    <submittedName>
        <fullName evidence="3">Integral membrane protein</fullName>
    </submittedName>
</protein>
<accession>A0A380P573</accession>
<dbReference type="AlphaFoldDB" id="A0A380P573"/>
<feature type="transmembrane region" description="Helical" evidence="2">
    <location>
        <begin position="155"/>
        <end position="174"/>
    </location>
</feature>
<feature type="compositionally biased region" description="Low complexity" evidence="1">
    <location>
        <begin position="56"/>
        <end position="87"/>
    </location>
</feature>
<feature type="transmembrane region" description="Helical" evidence="2">
    <location>
        <begin position="639"/>
        <end position="655"/>
    </location>
</feature>
<feature type="transmembrane region" description="Helical" evidence="2">
    <location>
        <begin position="794"/>
        <end position="811"/>
    </location>
</feature>
<feature type="transmembrane region" description="Helical" evidence="2">
    <location>
        <begin position="122"/>
        <end position="143"/>
    </location>
</feature>
<evidence type="ECO:0000313" key="3">
    <source>
        <dbReference type="EMBL" id="SUP60373.1"/>
    </source>
</evidence>
<feature type="transmembrane region" description="Helical" evidence="2">
    <location>
        <begin position="233"/>
        <end position="252"/>
    </location>
</feature>
<organism evidence="3 4">
    <name type="scientific">Streptomyces griseus</name>
    <dbReference type="NCBI Taxonomy" id="1911"/>
    <lineage>
        <taxon>Bacteria</taxon>
        <taxon>Bacillati</taxon>
        <taxon>Actinomycetota</taxon>
        <taxon>Actinomycetes</taxon>
        <taxon>Kitasatosporales</taxon>
        <taxon>Streptomycetaceae</taxon>
        <taxon>Streptomyces</taxon>
    </lineage>
</organism>
<reference evidence="3 4" key="1">
    <citation type="submission" date="2018-06" db="EMBL/GenBank/DDBJ databases">
        <authorList>
            <consortium name="Pathogen Informatics"/>
            <person name="Doyle S."/>
        </authorList>
    </citation>
    <scope>NUCLEOTIDE SEQUENCE [LARGE SCALE GENOMIC DNA]</scope>
    <source>
        <strain evidence="3 4">NCTC7807</strain>
    </source>
</reference>
<name>A0A380P573_STRGR</name>
<feature type="region of interest" description="Disordered" evidence="1">
    <location>
        <begin position="47"/>
        <end position="87"/>
    </location>
</feature>
<proteinExistence type="predicted"/>
<keyword evidence="2" id="KW-1133">Transmembrane helix</keyword>
<feature type="transmembrane region" description="Helical" evidence="2">
    <location>
        <begin position="511"/>
        <end position="532"/>
    </location>
</feature>
<gene>
    <name evidence="3" type="ORF">NCTC7807_04441</name>
</gene>
<feature type="transmembrane region" description="Helical" evidence="2">
    <location>
        <begin position="259"/>
        <end position="277"/>
    </location>
</feature>
<evidence type="ECO:0000256" key="2">
    <source>
        <dbReference type="SAM" id="Phobius"/>
    </source>
</evidence>
<feature type="transmembrane region" description="Helical" evidence="2">
    <location>
        <begin position="426"/>
        <end position="446"/>
    </location>
</feature>
<keyword evidence="2" id="KW-0812">Transmembrane</keyword>
<dbReference type="EMBL" id="UHID01000007">
    <property type="protein sequence ID" value="SUP60373.1"/>
    <property type="molecule type" value="Genomic_DNA"/>
</dbReference>